<evidence type="ECO:0000313" key="5">
    <source>
        <dbReference type="EMBL" id="CAH0399071.1"/>
    </source>
</evidence>
<dbReference type="Pfam" id="PF04500">
    <property type="entry name" value="FLYWCH"/>
    <property type="match status" value="1"/>
</dbReference>
<keyword evidence="3" id="KW-0862">Zinc</keyword>
<protein>
    <recommendedName>
        <fullName evidence="4">FLYWCH-type domain-containing protein</fullName>
    </recommendedName>
</protein>
<feature type="domain" description="FLYWCH-type" evidence="4">
    <location>
        <begin position="126"/>
        <end position="181"/>
    </location>
</feature>
<accession>A0ABN8AT66</accession>
<dbReference type="Gene3D" id="2.20.25.240">
    <property type="match status" value="1"/>
</dbReference>
<evidence type="ECO:0000256" key="1">
    <source>
        <dbReference type="ARBA" id="ARBA00022723"/>
    </source>
</evidence>
<keyword evidence="1" id="KW-0479">Metal-binding</keyword>
<evidence type="ECO:0000256" key="2">
    <source>
        <dbReference type="ARBA" id="ARBA00022771"/>
    </source>
</evidence>
<dbReference type="InterPro" id="IPR007588">
    <property type="entry name" value="Znf_FLYWCH"/>
</dbReference>
<evidence type="ECO:0000313" key="6">
    <source>
        <dbReference type="Proteomes" id="UP001153292"/>
    </source>
</evidence>
<reference evidence="5" key="1">
    <citation type="submission" date="2021-12" db="EMBL/GenBank/DDBJ databases">
        <authorList>
            <person name="King R."/>
        </authorList>
    </citation>
    <scope>NUCLEOTIDE SEQUENCE</scope>
</reference>
<keyword evidence="6" id="KW-1185">Reference proteome</keyword>
<proteinExistence type="predicted"/>
<sequence>MAEINKKIFERTGETFRINTDDQEILDLLDGLPVKDDAELCKTVHEDVKDAFIKEIIEWNPSNQFMQQCQIISVVSGLSVQMAEINKKIYERTGETFRINTDDQEILDLLDGLPVKDDAEPKFGLSQRGNLVVQIGEWRFNKHACWGSKVRWTCIKKKTGCTAAITTVDNVIVKTLGKHNH</sequence>
<dbReference type="EMBL" id="OU963906">
    <property type="protein sequence ID" value="CAH0399071.1"/>
    <property type="molecule type" value="Genomic_DNA"/>
</dbReference>
<keyword evidence="2" id="KW-0863">Zinc-finger</keyword>
<evidence type="ECO:0000259" key="4">
    <source>
        <dbReference type="Pfam" id="PF04500"/>
    </source>
</evidence>
<gene>
    <name evidence="5" type="ORF">CHILSU_LOCUS2202</name>
</gene>
<name>A0ABN8AT66_CHISP</name>
<evidence type="ECO:0000256" key="3">
    <source>
        <dbReference type="ARBA" id="ARBA00022833"/>
    </source>
</evidence>
<dbReference type="Proteomes" id="UP001153292">
    <property type="component" value="Chromosome 13"/>
</dbReference>
<organism evidence="5 6">
    <name type="scientific">Chilo suppressalis</name>
    <name type="common">Asiatic rice borer moth</name>
    <dbReference type="NCBI Taxonomy" id="168631"/>
    <lineage>
        <taxon>Eukaryota</taxon>
        <taxon>Metazoa</taxon>
        <taxon>Ecdysozoa</taxon>
        <taxon>Arthropoda</taxon>
        <taxon>Hexapoda</taxon>
        <taxon>Insecta</taxon>
        <taxon>Pterygota</taxon>
        <taxon>Neoptera</taxon>
        <taxon>Endopterygota</taxon>
        <taxon>Lepidoptera</taxon>
        <taxon>Glossata</taxon>
        <taxon>Ditrysia</taxon>
        <taxon>Pyraloidea</taxon>
        <taxon>Crambidae</taxon>
        <taxon>Crambinae</taxon>
        <taxon>Chilo</taxon>
    </lineage>
</organism>